<organism evidence="3 4">
    <name type="scientific">Xylanibacter ruminicola</name>
    <name type="common">Prevotella ruminicola</name>
    <dbReference type="NCBI Taxonomy" id="839"/>
    <lineage>
        <taxon>Bacteria</taxon>
        <taxon>Pseudomonadati</taxon>
        <taxon>Bacteroidota</taxon>
        <taxon>Bacteroidia</taxon>
        <taxon>Bacteroidales</taxon>
        <taxon>Prevotellaceae</taxon>
        <taxon>Xylanibacter</taxon>
    </lineage>
</organism>
<feature type="signal peptide" evidence="1">
    <location>
        <begin position="1"/>
        <end position="26"/>
    </location>
</feature>
<accession>A0A1M6TCS1</accession>
<dbReference type="EMBL" id="FRBD01000005">
    <property type="protein sequence ID" value="SHK54616.1"/>
    <property type="molecule type" value="Genomic_DNA"/>
</dbReference>
<dbReference type="AlphaFoldDB" id="A0A1M6TCS1"/>
<feature type="chain" id="PRO_5012364533" evidence="1">
    <location>
        <begin position="27"/>
        <end position="227"/>
    </location>
</feature>
<evidence type="ECO:0000259" key="2">
    <source>
        <dbReference type="Pfam" id="PF12702"/>
    </source>
</evidence>
<dbReference type="InterPro" id="IPR024311">
    <property type="entry name" value="Lipocalin-like"/>
</dbReference>
<dbReference type="RefSeq" id="WP_081373102.1">
    <property type="nucleotide sequence ID" value="NZ_FRBD01000005.1"/>
</dbReference>
<protein>
    <submittedName>
        <fullName evidence="3">Lipocalin-like</fullName>
    </submittedName>
</protein>
<dbReference type="OrthoDB" id="1077683at2"/>
<dbReference type="Gene3D" id="2.40.128.280">
    <property type="match status" value="1"/>
</dbReference>
<sequence length="227" mass="25397">MKKLVFLSIALATVMFLSCGGGGHHAEREEDTVDVNDLIRDHTIYGLCGSIPSTSSLKVVTDNGDTLTLDITPAQNDHKMLGSVRPGDRLAIMTNKKQTEATEVININLLLGNWVMPDPLDGSDEIGIRIKEGGVAESIEMTNITYRTWRIFNGKLEITSIREGGGQSEETDYYDILKLSADTLVYKTIGKPRDEEETLEYSRWREKPAPDLHGLKLEEHQDEYMKL</sequence>
<evidence type="ECO:0000313" key="4">
    <source>
        <dbReference type="Proteomes" id="UP000184130"/>
    </source>
</evidence>
<feature type="domain" description="Lipocalin-like" evidence="2">
    <location>
        <begin position="108"/>
        <end position="204"/>
    </location>
</feature>
<dbReference type="Pfam" id="PF12702">
    <property type="entry name" value="Lipocalin_3"/>
    <property type="match status" value="1"/>
</dbReference>
<keyword evidence="1" id="KW-0732">Signal</keyword>
<name>A0A1M6TCS1_XYLRU</name>
<dbReference type="Proteomes" id="UP000184130">
    <property type="component" value="Unassembled WGS sequence"/>
</dbReference>
<reference evidence="3 4" key="1">
    <citation type="submission" date="2016-11" db="EMBL/GenBank/DDBJ databases">
        <authorList>
            <person name="Jaros S."/>
            <person name="Januszkiewicz K."/>
            <person name="Wedrychowicz H."/>
        </authorList>
    </citation>
    <scope>NUCLEOTIDE SEQUENCE [LARGE SCALE GENOMIC DNA]</scope>
    <source>
        <strain evidence="3 4">KHT3</strain>
    </source>
</reference>
<gene>
    <name evidence="3" type="ORF">SAMN05216463_105141</name>
</gene>
<dbReference type="PROSITE" id="PS51257">
    <property type="entry name" value="PROKAR_LIPOPROTEIN"/>
    <property type="match status" value="1"/>
</dbReference>
<evidence type="ECO:0000256" key="1">
    <source>
        <dbReference type="SAM" id="SignalP"/>
    </source>
</evidence>
<evidence type="ECO:0000313" key="3">
    <source>
        <dbReference type="EMBL" id="SHK54616.1"/>
    </source>
</evidence>
<proteinExistence type="predicted"/>